<dbReference type="NCBIfam" id="TIGR00377">
    <property type="entry name" value="ant_ant_sig"/>
    <property type="match status" value="1"/>
</dbReference>
<dbReference type="PROSITE" id="PS50801">
    <property type="entry name" value="STAS"/>
    <property type="match status" value="1"/>
</dbReference>
<gene>
    <name evidence="4" type="ORF">J2Z77_001053</name>
</gene>
<sequence>MNPPAGRGPHSVTVVTRIDRTVVTVTGDLDLDRVDALNSVLLGACSDPGAPERVVVDLTRLAFCDSAGLNALLRARLLCESNGRTLILADPGPQFLRLLSITGADLLFNLSGPESGETGERGHGTTRTAP</sequence>
<dbReference type="SUPFAM" id="SSF52091">
    <property type="entry name" value="SpoIIaa-like"/>
    <property type="match status" value="1"/>
</dbReference>
<dbReference type="Gene3D" id="3.30.750.24">
    <property type="entry name" value="STAS domain"/>
    <property type="match status" value="1"/>
</dbReference>
<evidence type="ECO:0000259" key="3">
    <source>
        <dbReference type="PROSITE" id="PS50801"/>
    </source>
</evidence>
<evidence type="ECO:0000313" key="4">
    <source>
        <dbReference type="EMBL" id="MBP2035266.1"/>
    </source>
</evidence>
<proteinExistence type="inferred from homology"/>
<organism evidence="4 5">
    <name type="scientific">Streptomyces avidinii</name>
    <dbReference type="NCBI Taxonomy" id="1895"/>
    <lineage>
        <taxon>Bacteria</taxon>
        <taxon>Bacillati</taxon>
        <taxon>Actinomycetota</taxon>
        <taxon>Actinomycetes</taxon>
        <taxon>Kitasatosporales</taxon>
        <taxon>Streptomycetaceae</taxon>
        <taxon>Streptomyces</taxon>
    </lineage>
</organism>
<dbReference type="RefSeq" id="WP_189968893.1">
    <property type="nucleotide sequence ID" value="NZ_BMVL01000005.1"/>
</dbReference>
<evidence type="ECO:0000256" key="1">
    <source>
        <dbReference type="ARBA" id="ARBA00009013"/>
    </source>
</evidence>
<dbReference type="InterPro" id="IPR002645">
    <property type="entry name" value="STAS_dom"/>
</dbReference>
<name>A0ABS4KZ04_STRAV</name>
<dbReference type="InterPro" id="IPR036513">
    <property type="entry name" value="STAS_dom_sf"/>
</dbReference>
<protein>
    <recommendedName>
        <fullName evidence="2">Anti-sigma factor antagonist</fullName>
    </recommendedName>
</protein>
<comment type="caution">
    <text evidence="4">The sequence shown here is derived from an EMBL/GenBank/DDBJ whole genome shotgun (WGS) entry which is preliminary data.</text>
</comment>
<dbReference type="InterPro" id="IPR058548">
    <property type="entry name" value="MlaB-like_STAS"/>
</dbReference>
<comment type="similarity">
    <text evidence="1 2">Belongs to the anti-sigma-factor antagonist family.</text>
</comment>
<dbReference type="InterPro" id="IPR003658">
    <property type="entry name" value="Anti-sigma_ant"/>
</dbReference>
<dbReference type="Pfam" id="PF13466">
    <property type="entry name" value="STAS_2"/>
    <property type="match status" value="1"/>
</dbReference>
<evidence type="ECO:0000313" key="5">
    <source>
        <dbReference type="Proteomes" id="UP001519310"/>
    </source>
</evidence>
<reference evidence="4 5" key="1">
    <citation type="submission" date="2021-03" db="EMBL/GenBank/DDBJ databases">
        <title>Genomic Encyclopedia of Type Strains, Phase IV (KMG-IV): sequencing the most valuable type-strain genomes for metagenomic binning, comparative biology and taxonomic classification.</title>
        <authorList>
            <person name="Goeker M."/>
        </authorList>
    </citation>
    <scope>NUCLEOTIDE SEQUENCE [LARGE SCALE GENOMIC DNA]</scope>
    <source>
        <strain evidence="4 5">DSM 40526</strain>
    </source>
</reference>
<dbReference type="CDD" id="cd07043">
    <property type="entry name" value="STAS_anti-anti-sigma_factors"/>
    <property type="match status" value="1"/>
</dbReference>
<evidence type="ECO:0000256" key="2">
    <source>
        <dbReference type="RuleBase" id="RU003749"/>
    </source>
</evidence>
<feature type="domain" description="STAS" evidence="3">
    <location>
        <begin position="22"/>
        <end position="103"/>
    </location>
</feature>
<keyword evidence="5" id="KW-1185">Reference proteome</keyword>
<dbReference type="EMBL" id="JAGGLQ010000002">
    <property type="protein sequence ID" value="MBP2035266.1"/>
    <property type="molecule type" value="Genomic_DNA"/>
</dbReference>
<accession>A0ABS4KZ04</accession>
<dbReference type="PANTHER" id="PTHR33495">
    <property type="entry name" value="ANTI-SIGMA FACTOR ANTAGONIST TM_1081-RELATED-RELATED"/>
    <property type="match status" value="1"/>
</dbReference>
<dbReference type="PANTHER" id="PTHR33495:SF2">
    <property type="entry name" value="ANTI-SIGMA FACTOR ANTAGONIST TM_1081-RELATED"/>
    <property type="match status" value="1"/>
</dbReference>
<dbReference type="Proteomes" id="UP001519310">
    <property type="component" value="Unassembled WGS sequence"/>
</dbReference>